<protein>
    <submittedName>
        <fullName evidence="1">Uncharacterized protein</fullName>
    </submittedName>
</protein>
<comment type="caution">
    <text evidence="1">The sequence shown here is derived from an EMBL/GenBank/DDBJ whole genome shotgun (WGS) entry which is preliminary data.</text>
</comment>
<dbReference type="EMBL" id="CM045765">
    <property type="protein sequence ID" value="KAI8000028.1"/>
    <property type="molecule type" value="Genomic_DNA"/>
</dbReference>
<keyword evidence="2" id="KW-1185">Reference proteome</keyword>
<gene>
    <name evidence="1" type="ORF">LOK49_LG09G02302</name>
</gene>
<sequence>MSSSNKKMKGVALDPSSYGGFGDSKARIKHQTLLQDYQDLQKVTFCVFSSYICIDLGFSLKFLLQMNLGLDYFNFVTKSTMTNQVLIDNGNRMMDETDQAIERLKKVGKLTRVSSLLLHLVKNLTTFGNAEKASTYLKLLFLKYEDLKRDPKGEVLKLASFLGRPLANDGEAEKIVRLCSIERLKNLEVNKDGVDPWSGFPKSSYFRLGLVGDWKNKLSTKMKDRLDKITRVKFEGSGLSV</sequence>
<evidence type="ECO:0000313" key="1">
    <source>
        <dbReference type="EMBL" id="KAI8000028.1"/>
    </source>
</evidence>
<dbReference type="Proteomes" id="UP001060215">
    <property type="component" value="Chromosome 8"/>
</dbReference>
<organism evidence="1 2">
    <name type="scientific">Camellia lanceoleosa</name>
    <dbReference type="NCBI Taxonomy" id="1840588"/>
    <lineage>
        <taxon>Eukaryota</taxon>
        <taxon>Viridiplantae</taxon>
        <taxon>Streptophyta</taxon>
        <taxon>Embryophyta</taxon>
        <taxon>Tracheophyta</taxon>
        <taxon>Spermatophyta</taxon>
        <taxon>Magnoliopsida</taxon>
        <taxon>eudicotyledons</taxon>
        <taxon>Gunneridae</taxon>
        <taxon>Pentapetalae</taxon>
        <taxon>asterids</taxon>
        <taxon>Ericales</taxon>
        <taxon>Theaceae</taxon>
        <taxon>Camellia</taxon>
    </lineage>
</organism>
<evidence type="ECO:0000313" key="2">
    <source>
        <dbReference type="Proteomes" id="UP001060215"/>
    </source>
</evidence>
<name>A0ACC0GHL4_9ERIC</name>
<reference evidence="1 2" key="1">
    <citation type="journal article" date="2022" name="Plant J.">
        <title>Chromosome-level genome of Camellia lanceoleosa provides a valuable resource for understanding genome evolution and self-incompatibility.</title>
        <authorList>
            <person name="Gong W."/>
            <person name="Xiao S."/>
            <person name="Wang L."/>
            <person name="Liao Z."/>
            <person name="Chang Y."/>
            <person name="Mo W."/>
            <person name="Hu G."/>
            <person name="Li W."/>
            <person name="Zhao G."/>
            <person name="Zhu H."/>
            <person name="Hu X."/>
            <person name="Ji K."/>
            <person name="Xiang X."/>
            <person name="Song Q."/>
            <person name="Yuan D."/>
            <person name="Jin S."/>
            <person name="Zhang L."/>
        </authorList>
    </citation>
    <scope>NUCLEOTIDE SEQUENCE [LARGE SCALE GENOMIC DNA]</scope>
    <source>
        <strain evidence="1">SQ_2022a</strain>
    </source>
</reference>
<proteinExistence type="predicted"/>
<accession>A0ACC0GHL4</accession>